<dbReference type="EMBL" id="JAHXDN010000003">
    <property type="protein sequence ID" value="MBW4708682.1"/>
    <property type="molecule type" value="Genomic_DNA"/>
</dbReference>
<accession>A0A9X1FW26</accession>
<organism evidence="1 2">
    <name type="scientific">Roseobacter insulae</name>
    <dbReference type="NCBI Taxonomy" id="2859783"/>
    <lineage>
        <taxon>Bacteria</taxon>
        <taxon>Pseudomonadati</taxon>
        <taxon>Pseudomonadota</taxon>
        <taxon>Alphaproteobacteria</taxon>
        <taxon>Rhodobacterales</taxon>
        <taxon>Roseobacteraceae</taxon>
        <taxon>Roseobacter</taxon>
    </lineage>
</organism>
<evidence type="ECO:0000313" key="1">
    <source>
        <dbReference type="EMBL" id="MBW4708682.1"/>
    </source>
</evidence>
<protein>
    <submittedName>
        <fullName evidence="1">Uncharacterized protein</fullName>
    </submittedName>
</protein>
<evidence type="ECO:0000313" key="2">
    <source>
        <dbReference type="Proteomes" id="UP001138661"/>
    </source>
</evidence>
<proteinExistence type="predicted"/>
<dbReference type="RefSeq" id="WP_219503017.1">
    <property type="nucleotide sequence ID" value="NZ_JAHXDN010000003.1"/>
</dbReference>
<comment type="caution">
    <text evidence="1">The sequence shown here is derived from an EMBL/GenBank/DDBJ whole genome shotgun (WGS) entry which is preliminary data.</text>
</comment>
<gene>
    <name evidence="1" type="ORF">KX928_12900</name>
</gene>
<keyword evidence="2" id="KW-1185">Reference proteome</keyword>
<sequence length="91" mass="9895">MTAPTDENSIEVVDLSSALAALDVLPNGERVRKAMQLAAQFLEYAAYEMALEQSAGDVSEIIHMAARLDQAARRIDDSAVPIRPGRGQRKI</sequence>
<name>A0A9X1FW26_9RHOB</name>
<reference evidence="1" key="1">
    <citation type="submission" date="2021-07" db="EMBL/GenBank/DDBJ databases">
        <title>Roseobacter insulae sp. nov., isolated from a tidal flat.</title>
        <authorList>
            <person name="Park S."/>
            <person name="Yoon J.-H."/>
        </authorList>
    </citation>
    <scope>NUCLEOTIDE SEQUENCE</scope>
    <source>
        <strain evidence="1">YSTF-M11</strain>
    </source>
</reference>
<dbReference type="Proteomes" id="UP001138661">
    <property type="component" value="Unassembled WGS sequence"/>
</dbReference>
<dbReference type="AlphaFoldDB" id="A0A9X1FW26"/>